<gene>
    <name evidence="1" type="ORF">SDC9_147000</name>
</gene>
<reference evidence="1" key="1">
    <citation type="submission" date="2019-08" db="EMBL/GenBank/DDBJ databases">
        <authorList>
            <person name="Kucharzyk K."/>
            <person name="Murdoch R.W."/>
            <person name="Higgins S."/>
            <person name="Loffler F."/>
        </authorList>
    </citation>
    <scope>NUCLEOTIDE SEQUENCE</scope>
</reference>
<dbReference type="SUPFAM" id="SSF50475">
    <property type="entry name" value="FMN-binding split barrel"/>
    <property type="match status" value="1"/>
</dbReference>
<dbReference type="PANTHER" id="PTHR34071">
    <property type="entry name" value="5-NITROIMIDAZOLE ANTIBIOTICS RESISTANCE PROTEIN, NIMA-FAMILY-RELATED PROTEIN-RELATED"/>
    <property type="match status" value="1"/>
</dbReference>
<dbReference type="Pfam" id="PF12900">
    <property type="entry name" value="Pyridox_ox_2"/>
    <property type="match status" value="1"/>
</dbReference>
<name>A0A645EDK2_9ZZZZ</name>
<comment type="caution">
    <text evidence="1">The sequence shown here is derived from an EMBL/GenBank/DDBJ whole genome shotgun (WGS) entry which is preliminary data.</text>
</comment>
<dbReference type="Gene3D" id="2.30.110.10">
    <property type="entry name" value="Electron Transport, Fmn-binding Protein, Chain A"/>
    <property type="match status" value="1"/>
</dbReference>
<dbReference type="InterPro" id="IPR024747">
    <property type="entry name" value="Pyridox_Oxase-rel"/>
</dbReference>
<organism evidence="1">
    <name type="scientific">bioreactor metagenome</name>
    <dbReference type="NCBI Taxonomy" id="1076179"/>
    <lineage>
        <taxon>unclassified sequences</taxon>
        <taxon>metagenomes</taxon>
        <taxon>ecological metagenomes</taxon>
    </lineage>
</organism>
<sequence>MSCGYDQGKNCLYFHAARTGLKLNFIRQNPSVCATLIADRGYLADECAHQYASIVIRGKMTIIDDLVEKKHGLAILLDHLESNPAPILARNIPGDDTYGTIAVLRLDIAELSAKQGQ</sequence>
<dbReference type="EMBL" id="VSSQ01045878">
    <property type="protein sequence ID" value="MPM99806.1"/>
    <property type="molecule type" value="Genomic_DNA"/>
</dbReference>
<dbReference type="PANTHER" id="PTHR34071:SF2">
    <property type="entry name" value="FLAVIN-NUCLEOTIDE-BINDING PROTEIN"/>
    <property type="match status" value="1"/>
</dbReference>
<dbReference type="AlphaFoldDB" id="A0A645EDK2"/>
<proteinExistence type="predicted"/>
<evidence type="ECO:0008006" key="2">
    <source>
        <dbReference type="Google" id="ProtNLM"/>
    </source>
</evidence>
<accession>A0A645EDK2</accession>
<evidence type="ECO:0000313" key="1">
    <source>
        <dbReference type="EMBL" id="MPM99806.1"/>
    </source>
</evidence>
<dbReference type="InterPro" id="IPR012349">
    <property type="entry name" value="Split_barrel_FMN-bd"/>
</dbReference>
<protein>
    <recommendedName>
        <fullName evidence="2">Pyridoxamine 5'-phosphate oxidase putative domain-containing protein</fullName>
    </recommendedName>
</protein>